<keyword evidence="1" id="KW-0812">Transmembrane</keyword>
<reference evidence="2 3" key="1">
    <citation type="journal article" date="2018" name="Nat. Ecol. Evol.">
        <title>Pezizomycetes genomes reveal the molecular basis of ectomycorrhizal truffle lifestyle.</title>
        <authorList>
            <person name="Murat C."/>
            <person name="Payen T."/>
            <person name="Noel B."/>
            <person name="Kuo A."/>
            <person name="Morin E."/>
            <person name="Chen J."/>
            <person name="Kohler A."/>
            <person name="Krizsan K."/>
            <person name="Balestrini R."/>
            <person name="Da Silva C."/>
            <person name="Montanini B."/>
            <person name="Hainaut M."/>
            <person name="Levati E."/>
            <person name="Barry K.W."/>
            <person name="Belfiori B."/>
            <person name="Cichocki N."/>
            <person name="Clum A."/>
            <person name="Dockter R.B."/>
            <person name="Fauchery L."/>
            <person name="Guy J."/>
            <person name="Iotti M."/>
            <person name="Le Tacon F."/>
            <person name="Lindquist E.A."/>
            <person name="Lipzen A."/>
            <person name="Malagnac F."/>
            <person name="Mello A."/>
            <person name="Molinier V."/>
            <person name="Miyauchi S."/>
            <person name="Poulain J."/>
            <person name="Riccioni C."/>
            <person name="Rubini A."/>
            <person name="Sitrit Y."/>
            <person name="Splivallo R."/>
            <person name="Traeger S."/>
            <person name="Wang M."/>
            <person name="Zifcakova L."/>
            <person name="Wipf D."/>
            <person name="Zambonelli A."/>
            <person name="Paolocci F."/>
            <person name="Nowrousian M."/>
            <person name="Ottonello S."/>
            <person name="Baldrian P."/>
            <person name="Spatafora J.W."/>
            <person name="Henrissat B."/>
            <person name="Nagy L.G."/>
            <person name="Aury J.M."/>
            <person name="Wincker P."/>
            <person name="Grigoriev I.V."/>
            <person name="Bonfante P."/>
            <person name="Martin F.M."/>
        </authorList>
    </citation>
    <scope>NUCLEOTIDE SEQUENCE [LARGE SCALE GENOMIC DNA]</scope>
    <source>
        <strain evidence="2 3">CCBAS932</strain>
    </source>
</reference>
<protein>
    <submittedName>
        <fullName evidence="2">Uncharacterized protein</fullName>
    </submittedName>
</protein>
<proteinExistence type="predicted"/>
<gene>
    <name evidence="2" type="ORF">P167DRAFT_288585</name>
</gene>
<dbReference type="Proteomes" id="UP000277580">
    <property type="component" value="Unassembled WGS sequence"/>
</dbReference>
<evidence type="ECO:0000313" key="2">
    <source>
        <dbReference type="EMBL" id="RPB09830.1"/>
    </source>
</evidence>
<evidence type="ECO:0000256" key="1">
    <source>
        <dbReference type="SAM" id="Phobius"/>
    </source>
</evidence>
<dbReference type="InParanoid" id="A0A3N4KH66"/>
<dbReference type="AlphaFoldDB" id="A0A3N4KH66"/>
<organism evidence="2 3">
    <name type="scientific">Morchella conica CCBAS932</name>
    <dbReference type="NCBI Taxonomy" id="1392247"/>
    <lineage>
        <taxon>Eukaryota</taxon>
        <taxon>Fungi</taxon>
        <taxon>Dikarya</taxon>
        <taxon>Ascomycota</taxon>
        <taxon>Pezizomycotina</taxon>
        <taxon>Pezizomycetes</taxon>
        <taxon>Pezizales</taxon>
        <taxon>Morchellaceae</taxon>
        <taxon>Morchella</taxon>
    </lineage>
</organism>
<keyword evidence="1" id="KW-0472">Membrane</keyword>
<name>A0A3N4KH66_9PEZI</name>
<dbReference type="EMBL" id="ML119148">
    <property type="protein sequence ID" value="RPB09830.1"/>
    <property type="molecule type" value="Genomic_DNA"/>
</dbReference>
<accession>A0A3N4KH66</accession>
<keyword evidence="3" id="KW-1185">Reference proteome</keyword>
<feature type="transmembrane region" description="Helical" evidence="1">
    <location>
        <begin position="25"/>
        <end position="46"/>
    </location>
</feature>
<keyword evidence="1" id="KW-1133">Transmembrane helix</keyword>
<evidence type="ECO:0000313" key="3">
    <source>
        <dbReference type="Proteomes" id="UP000277580"/>
    </source>
</evidence>
<sequence>MSVRLPPSTLAGSIDREIFRLNTHIAYRAAWFVRRLFLFFIFYFFFGGRNWPCMILKTSLSRNCLERSRCMLAKPGLVFTSKMPRVCMCSCVQNQRSFIEWGDNRLVYAHPTSP</sequence>